<reference evidence="7" key="2">
    <citation type="submission" date="2021-06" db="EMBL/GenBank/DDBJ databases">
        <title>Interrogation of the integrated mobile genetic elements in gut-associated Bacteroides with a consensus prediction approach.</title>
        <authorList>
            <person name="Campbell D.E."/>
            <person name="Leigh J.R."/>
            <person name="Kim T."/>
            <person name="England W."/>
            <person name="Whitaker R.J."/>
            <person name="Degnan P.H."/>
        </authorList>
    </citation>
    <scope>NUCLEOTIDE SEQUENCE</scope>
    <source>
        <strain evidence="7">VPI-3443</strain>
    </source>
</reference>
<dbReference type="FunFam" id="2.170.130.10:FF:000003">
    <property type="entry name" value="SusC/RagA family TonB-linked outer membrane protein"/>
    <property type="match status" value="1"/>
</dbReference>
<evidence type="ECO:0000313" key="5">
    <source>
        <dbReference type="EMBL" id="KAB4315105.1"/>
    </source>
</evidence>
<comment type="subcellular location">
    <subcellularLocation>
        <location evidence="1">Cell outer membrane</location>
        <topology evidence="1">Multi-pass membrane protein</topology>
    </subcellularLocation>
</comment>
<dbReference type="SUPFAM" id="SSF49464">
    <property type="entry name" value="Carboxypeptidase regulatory domain-like"/>
    <property type="match status" value="1"/>
</dbReference>
<proteinExistence type="inferred from homology"/>
<reference evidence="6" key="3">
    <citation type="submission" date="2022-10" db="EMBL/GenBank/DDBJ databases">
        <title>Human gut microbiome strain richness.</title>
        <authorList>
            <person name="Chen-Liaw A."/>
        </authorList>
    </citation>
    <scope>NUCLEOTIDE SEQUENCE</scope>
    <source>
        <strain evidence="6">1001283st1_A3_1001283B150304_161114</strain>
    </source>
</reference>
<dbReference type="EMBL" id="JAQNVG010000005">
    <property type="protein sequence ID" value="MDC2234930.1"/>
    <property type="molecule type" value="Genomic_DNA"/>
</dbReference>
<dbReference type="InterPro" id="IPR023997">
    <property type="entry name" value="TonB-dep_OMP_SusC/RagA_CS"/>
</dbReference>
<dbReference type="AlphaFoldDB" id="A0A139JVX9"/>
<gene>
    <name evidence="5" type="ORF">GAO51_04060</name>
    <name evidence="7" type="ORF">KQP74_09525</name>
    <name evidence="6" type="ORF">PO127_04110</name>
</gene>
<dbReference type="InterPro" id="IPR037066">
    <property type="entry name" value="Plug_dom_sf"/>
</dbReference>
<protein>
    <submittedName>
        <fullName evidence="5">TonB-dependent receptor</fullName>
    </submittedName>
</protein>
<dbReference type="PROSITE" id="PS52016">
    <property type="entry name" value="TONB_DEPENDENT_REC_3"/>
    <property type="match status" value="1"/>
</dbReference>
<evidence type="ECO:0000313" key="7">
    <source>
        <dbReference type="EMBL" id="UYU92859.1"/>
    </source>
</evidence>
<dbReference type="InterPro" id="IPR012910">
    <property type="entry name" value="Plug_dom"/>
</dbReference>
<dbReference type="InterPro" id="IPR023996">
    <property type="entry name" value="TonB-dep_OMP_SusC/RagA"/>
</dbReference>
<dbReference type="Gene3D" id="2.170.130.10">
    <property type="entry name" value="TonB-dependent receptor, plug domain"/>
    <property type="match status" value="1"/>
</dbReference>
<dbReference type="InterPro" id="IPR039426">
    <property type="entry name" value="TonB-dep_rcpt-like"/>
</dbReference>
<comment type="similarity">
    <text evidence="1 2">Belongs to the TonB-dependent receptor family.</text>
</comment>
<feature type="domain" description="TonB-dependent receptor-like beta-barrel" evidence="3">
    <location>
        <begin position="393"/>
        <end position="944"/>
    </location>
</feature>
<feature type="domain" description="TonB-dependent receptor plug" evidence="4">
    <location>
        <begin position="122"/>
        <end position="228"/>
    </location>
</feature>
<dbReference type="EMBL" id="CP083685">
    <property type="protein sequence ID" value="UYU92859.1"/>
    <property type="molecule type" value="Genomic_DNA"/>
</dbReference>
<name>A0A139JVX9_BACT4</name>
<accession>C6IE71</accession>
<dbReference type="GO" id="GO:0009279">
    <property type="term" value="C:cell outer membrane"/>
    <property type="evidence" value="ECO:0007669"/>
    <property type="project" value="UniProtKB-SubCell"/>
</dbReference>
<keyword evidence="2" id="KW-0798">TonB box</keyword>
<dbReference type="InterPro" id="IPR000531">
    <property type="entry name" value="Beta-barrel_TonB"/>
</dbReference>
<dbReference type="Proteomes" id="UP001162960">
    <property type="component" value="Chromosome"/>
</dbReference>
<dbReference type="Proteomes" id="UP001217776">
    <property type="component" value="Unassembled WGS sequence"/>
</dbReference>
<dbReference type="NCBIfam" id="TIGR04056">
    <property type="entry name" value="OMP_RagA_SusC"/>
    <property type="match status" value="1"/>
</dbReference>
<organism evidence="5 8">
    <name type="scientific">Bacteroides thetaiotaomicron</name>
    <dbReference type="NCBI Taxonomy" id="818"/>
    <lineage>
        <taxon>Bacteria</taxon>
        <taxon>Pseudomonadati</taxon>
        <taxon>Bacteroidota</taxon>
        <taxon>Bacteroidia</taxon>
        <taxon>Bacteroidales</taxon>
        <taxon>Bacteroidaceae</taxon>
        <taxon>Bacteroides</taxon>
    </lineage>
</organism>
<evidence type="ECO:0000313" key="8">
    <source>
        <dbReference type="Proteomes" id="UP000440614"/>
    </source>
</evidence>
<dbReference type="Gene3D" id="2.60.40.1120">
    <property type="entry name" value="Carboxypeptidase-like, regulatory domain"/>
    <property type="match status" value="1"/>
</dbReference>
<keyword evidence="1" id="KW-1134">Transmembrane beta strand</keyword>
<keyword evidence="1" id="KW-0812">Transmembrane</keyword>
<keyword evidence="1 2" id="KW-0472">Membrane</keyword>
<keyword evidence="1" id="KW-0998">Cell outer membrane</keyword>
<keyword evidence="5" id="KW-0675">Receptor</keyword>
<evidence type="ECO:0000313" key="6">
    <source>
        <dbReference type="EMBL" id="MDC2234930.1"/>
    </source>
</evidence>
<dbReference type="RefSeq" id="WP_008766225.1">
    <property type="nucleotide sequence ID" value="NZ_BAABXH010000002.1"/>
</dbReference>
<accession>A0A139JVX9</accession>
<dbReference type="Pfam" id="PF07715">
    <property type="entry name" value="Plug"/>
    <property type="match status" value="1"/>
</dbReference>
<evidence type="ECO:0000259" key="3">
    <source>
        <dbReference type="Pfam" id="PF00593"/>
    </source>
</evidence>
<dbReference type="NCBIfam" id="TIGR04057">
    <property type="entry name" value="SusC_RagA_signa"/>
    <property type="match status" value="1"/>
</dbReference>
<evidence type="ECO:0000256" key="1">
    <source>
        <dbReference type="PROSITE-ProRule" id="PRU01360"/>
    </source>
</evidence>
<sequence length="980" mass="109263">MRKSILLFVLFALLNIPLMLFAQSGYKVKGHVVSAEDNEPMVGVSILEKGTTNGVITDIDGNYTLEIKGTASATLLFSYIGMQSQAHAVSAKTGTLNVRLVSDAALIDEVVVVAYGTRKKGTIAGAVSTVKAEKMENVPAAGFDQSLQGQTPGLSVISNSGEPSKAAVFQIRGTNSINSGTAPLFILDGVPISSADFNTISPGDIESISVLKDASSTSIYGARAANGVVVITSKRGLAMDKAKVTLRGQWGFSQLASNDNWMMMNTPERIQFEKEIGQDTGKDYNLLSRTNINWLDEVFNDRAPLQSYELSVNRATDRLNYYVSGGFYDQDGIAQSSTFRRYNMRANAEVKASNWLKIGTNTMMAYEEIAQAEEGDMALYTPISGSRFMLPYWNPYNADGSLASENDGTWKGTGQNPIEWMANNPVEHKKYKLLSTVFADITPVKNLTVRAQFGADYAHSTSFMKSYPSYIINNNSGRAGRSSSDILNLTETLTANYRWALNEDHSFNFMLGQEGIDYRSTGFQVVTRGQTIDRLTNVTAGTRASSWQDANTAHSFMSFFFRTEYNYKDLYYAEVAARTDASSRFGKDHRWGAFWSLGFMWNIKNEAFLKDVEWLTGAQIKLSTGTSGNSTIPDYDHLALVSGNANYLDQAGLFPLQSGNEELGWEQTWANNIGLSVGLFNRVNVNFDFYHKKTTNMLMFVPQSYAISGESGHWDNIGAMMNRGVEVAVDGDVIRTRDFTWNLSANFSYNKNKLLELYNGVEEYVNSTTGLKYVVGHSVHEYFMNRYAGVNPANGDALWYTADGELTTEFREEDKVMTGKTFDSPWAGGFGTTLMWKGLSLSAQFSWMAKRYVMNNDRFFEESNGIYSAYNQSKRLLYDRWKKPGDITDIPRYDVVARLDDRFLENTSFLRLKNLTLAYALPQPWLKKTNFFSAARVYLQGQNLLTWTGFTGLDPEVASNIYRAQYPASRQFTLGIEVTF</sequence>
<dbReference type="Proteomes" id="UP000440614">
    <property type="component" value="Unassembled WGS sequence"/>
</dbReference>
<evidence type="ECO:0000256" key="2">
    <source>
        <dbReference type="RuleBase" id="RU003357"/>
    </source>
</evidence>
<dbReference type="EMBL" id="WCSY01000003">
    <property type="protein sequence ID" value="KAB4315105.1"/>
    <property type="molecule type" value="Genomic_DNA"/>
</dbReference>
<dbReference type="Pfam" id="PF00593">
    <property type="entry name" value="TonB_dep_Rec_b-barrel"/>
    <property type="match status" value="1"/>
</dbReference>
<dbReference type="Pfam" id="PF13715">
    <property type="entry name" value="CarbopepD_reg_2"/>
    <property type="match status" value="1"/>
</dbReference>
<dbReference type="SUPFAM" id="SSF56935">
    <property type="entry name" value="Porins"/>
    <property type="match status" value="1"/>
</dbReference>
<dbReference type="InterPro" id="IPR008969">
    <property type="entry name" value="CarboxyPept-like_regulatory"/>
</dbReference>
<evidence type="ECO:0000259" key="4">
    <source>
        <dbReference type="Pfam" id="PF07715"/>
    </source>
</evidence>
<reference evidence="5 8" key="1">
    <citation type="journal article" date="2019" name="Nat. Med.">
        <title>A library of human gut bacterial isolates paired with longitudinal multiomics data enables mechanistic microbiome research.</title>
        <authorList>
            <person name="Poyet M."/>
            <person name="Groussin M."/>
            <person name="Gibbons S.M."/>
            <person name="Avila-Pacheco J."/>
            <person name="Jiang X."/>
            <person name="Kearney S.M."/>
            <person name="Perrotta A.R."/>
            <person name="Berdy B."/>
            <person name="Zhao S."/>
            <person name="Lieberman T.D."/>
            <person name="Swanson P.K."/>
            <person name="Smith M."/>
            <person name="Roesemann S."/>
            <person name="Alexander J.E."/>
            <person name="Rich S.A."/>
            <person name="Livny J."/>
            <person name="Vlamakis H."/>
            <person name="Clish C."/>
            <person name="Bullock K."/>
            <person name="Deik A."/>
            <person name="Scott J."/>
            <person name="Pierce K.A."/>
            <person name="Xavier R.J."/>
            <person name="Alm E.J."/>
        </authorList>
    </citation>
    <scope>NUCLEOTIDE SEQUENCE [LARGE SCALE GENOMIC DNA]</scope>
    <source>
        <strain evidence="5 8">BIOML-A188</strain>
    </source>
</reference>
<keyword evidence="1" id="KW-0813">Transport</keyword>